<dbReference type="EMBL" id="JWJG01000028">
    <property type="protein sequence ID" value="KIF81349.1"/>
    <property type="molecule type" value="Genomic_DNA"/>
</dbReference>
<dbReference type="Proteomes" id="UP000031572">
    <property type="component" value="Unassembled WGS sequence"/>
</dbReference>
<dbReference type="PANTHER" id="PTHR36505:SF1">
    <property type="entry name" value="BLR1072 PROTEIN"/>
    <property type="match status" value="1"/>
</dbReference>
<feature type="domain" description="PRC-barrel" evidence="2">
    <location>
        <begin position="33"/>
        <end position="111"/>
    </location>
</feature>
<accession>A0A0C2BMU5</accession>
<evidence type="ECO:0000313" key="4">
    <source>
        <dbReference type="Proteomes" id="UP000031572"/>
    </source>
</evidence>
<organism evidence="3 4">
    <name type="scientific">Noviherbaspirillum autotrophicum</name>
    <dbReference type="NCBI Taxonomy" id="709839"/>
    <lineage>
        <taxon>Bacteria</taxon>
        <taxon>Pseudomonadati</taxon>
        <taxon>Pseudomonadota</taxon>
        <taxon>Betaproteobacteria</taxon>
        <taxon>Burkholderiales</taxon>
        <taxon>Oxalobacteraceae</taxon>
        <taxon>Noviherbaspirillum</taxon>
    </lineage>
</organism>
<keyword evidence="4" id="KW-1185">Reference proteome</keyword>
<sequence length="148" mass="15950">MANYPSNPSTSTSTGAGARIVGGDANTSGPGPDIMAADTLQGDDVVNAQGDNLGEIKDIMLDVPSGRIAYAVLSFGGVMGIGDKLFAIPWSALTLDANRHCFVLNIDKEQLKNAPGFDKDHWPAMADRTWGEQIHSYYNQRPYWEMTS</sequence>
<evidence type="ECO:0000256" key="1">
    <source>
        <dbReference type="SAM" id="MobiDB-lite"/>
    </source>
</evidence>
<evidence type="ECO:0000313" key="3">
    <source>
        <dbReference type="EMBL" id="KIF81349.1"/>
    </source>
</evidence>
<dbReference type="InterPro" id="IPR027275">
    <property type="entry name" value="PRC-brl_dom"/>
</dbReference>
<evidence type="ECO:0000259" key="2">
    <source>
        <dbReference type="Pfam" id="PF05239"/>
    </source>
</evidence>
<dbReference type="InterPro" id="IPR011033">
    <property type="entry name" value="PRC_barrel-like_sf"/>
</dbReference>
<dbReference type="Pfam" id="PF05239">
    <property type="entry name" value="PRC"/>
    <property type="match status" value="1"/>
</dbReference>
<dbReference type="AlphaFoldDB" id="A0A0C2BMU5"/>
<dbReference type="Gene3D" id="2.30.30.240">
    <property type="entry name" value="PRC-barrel domain"/>
    <property type="match status" value="1"/>
</dbReference>
<reference evidence="3 4" key="1">
    <citation type="submission" date="2014-12" db="EMBL/GenBank/DDBJ databases">
        <title>Denitrispirillum autotrophicum gen. nov., sp. nov., Denitrifying, Facultatively Autotrophic Bacteria Isolated from Rice Paddy Soil.</title>
        <authorList>
            <person name="Ishii S."/>
            <person name="Ashida N."/>
            <person name="Ohno H."/>
            <person name="Otsuka S."/>
            <person name="Yokota A."/>
            <person name="Senoo K."/>
        </authorList>
    </citation>
    <scope>NUCLEOTIDE SEQUENCE [LARGE SCALE GENOMIC DNA]</scope>
    <source>
        <strain evidence="3 4">TSA66</strain>
    </source>
</reference>
<dbReference type="RefSeq" id="WP_040040174.1">
    <property type="nucleotide sequence ID" value="NZ_JWJG01000028.1"/>
</dbReference>
<comment type="caution">
    <text evidence="3">The sequence shown here is derived from an EMBL/GenBank/DDBJ whole genome shotgun (WGS) entry which is preliminary data.</text>
</comment>
<dbReference type="STRING" id="709839.TSA66_11770"/>
<feature type="region of interest" description="Disordered" evidence="1">
    <location>
        <begin position="1"/>
        <end position="31"/>
    </location>
</feature>
<gene>
    <name evidence="3" type="ORF">TSA66_11770</name>
</gene>
<protein>
    <submittedName>
        <fullName evidence="3">Photosystem reaction center subunit H</fullName>
    </submittedName>
</protein>
<dbReference type="PANTHER" id="PTHR36505">
    <property type="entry name" value="BLR1072 PROTEIN"/>
    <property type="match status" value="1"/>
</dbReference>
<name>A0A0C2BMU5_9BURK</name>
<dbReference type="OrthoDB" id="286778at2"/>
<proteinExistence type="predicted"/>
<dbReference type="SUPFAM" id="SSF50346">
    <property type="entry name" value="PRC-barrel domain"/>
    <property type="match status" value="1"/>
</dbReference>